<sequence length="70" mass="7995">MEKILPMSRVPEVHDKYRQSPILQRKLNEVSLGRNEPLQIGSLPPPRIQELSLYDFRNAGGVKEVEPKGD</sequence>
<organism evidence="1 2">
    <name type="scientific">Salvia divinorum</name>
    <name type="common">Maria pastora</name>
    <name type="synonym">Diviner's sage</name>
    <dbReference type="NCBI Taxonomy" id="28513"/>
    <lineage>
        <taxon>Eukaryota</taxon>
        <taxon>Viridiplantae</taxon>
        <taxon>Streptophyta</taxon>
        <taxon>Embryophyta</taxon>
        <taxon>Tracheophyta</taxon>
        <taxon>Spermatophyta</taxon>
        <taxon>Magnoliopsida</taxon>
        <taxon>eudicotyledons</taxon>
        <taxon>Gunneridae</taxon>
        <taxon>Pentapetalae</taxon>
        <taxon>asterids</taxon>
        <taxon>lamiids</taxon>
        <taxon>Lamiales</taxon>
        <taxon>Lamiaceae</taxon>
        <taxon>Nepetoideae</taxon>
        <taxon>Mentheae</taxon>
        <taxon>Salviinae</taxon>
        <taxon>Salvia</taxon>
        <taxon>Salvia subgen. Calosphace</taxon>
    </lineage>
</organism>
<comment type="caution">
    <text evidence="1">The sequence shown here is derived from an EMBL/GenBank/DDBJ whole genome shotgun (WGS) entry which is preliminary data.</text>
</comment>
<dbReference type="AlphaFoldDB" id="A0ABD1IGC6"/>
<keyword evidence="2" id="KW-1185">Reference proteome</keyword>
<evidence type="ECO:0000313" key="2">
    <source>
        <dbReference type="Proteomes" id="UP001567538"/>
    </source>
</evidence>
<dbReference type="Proteomes" id="UP001567538">
    <property type="component" value="Unassembled WGS sequence"/>
</dbReference>
<accession>A0ABD1IGC6</accession>
<reference evidence="1 2" key="1">
    <citation type="submission" date="2024-06" db="EMBL/GenBank/DDBJ databases">
        <title>A chromosome level genome sequence of Diviner's sage (Salvia divinorum).</title>
        <authorList>
            <person name="Ford S.A."/>
            <person name="Ro D.-K."/>
            <person name="Ness R.W."/>
            <person name="Phillips M.A."/>
        </authorList>
    </citation>
    <scope>NUCLEOTIDE SEQUENCE [LARGE SCALE GENOMIC DNA]</scope>
    <source>
        <strain evidence="1">SAF-2024a</strain>
        <tissue evidence="1">Leaf</tissue>
    </source>
</reference>
<gene>
    <name evidence="1" type="ORF">AAHA92_03215</name>
</gene>
<dbReference type="EMBL" id="JBEAFC010000002">
    <property type="protein sequence ID" value="KAL1567771.1"/>
    <property type="molecule type" value="Genomic_DNA"/>
</dbReference>
<name>A0ABD1IGC6_SALDI</name>
<protein>
    <submittedName>
        <fullName evidence="1">Uncharacterized protein</fullName>
    </submittedName>
</protein>
<evidence type="ECO:0000313" key="1">
    <source>
        <dbReference type="EMBL" id="KAL1567771.1"/>
    </source>
</evidence>
<proteinExistence type="predicted"/>